<reference evidence="1" key="1">
    <citation type="submission" date="2019-01" db="EMBL/GenBank/DDBJ databases">
        <authorList>
            <person name="Trentin L.B."/>
            <person name="Santos E.R."/>
            <person name="Silva L.A."/>
            <person name="Sosa-Gomez D.R."/>
            <person name="Ribeiro B.M."/>
            <person name="Ardisson-Araujo D.M.P."/>
        </authorList>
    </citation>
    <scope>NUCLEOTIDE SEQUENCE</scope>
    <source>
        <strain evidence="1">VPN54</strain>
    </source>
</reference>
<dbReference type="InterPro" id="IPR029044">
    <property type="entry name" value="Nucleotide-diphossugar_trans"/>
</dbReference>
<dbReference type="Pfam" id="PF01501">
    <property type="entry name" value="Glyco_transf_8"/>
    <property type="match status" value="1"/>
</dbReference>
<dbReference type="GeneID" id="80538070"/>
<keyword evidence="2" id="KW-1185">Reference proteome</keyword>
<dbReference type="EMBL" id="MK419956">
    <property type="protein sequence ID" value="QEI03686.1"/>
    <property type="molecule type" value="Genomic_DNA"/>
</dbReference>
<accession>A0AAF1DB58</accession>
<dbReference type="InterPro" id="IPR050587">
    <property type="entry name" value="GNT1/Glycosyltrans_8"/>
</dbReference>
<dbReference type="Proteomes" id="UP000830719">
    <property type="component" value="Segment"/>
</dbReference>
<sequence length="281" mass="32840">MYAYVTLVMLGDEYVQGAVVLAKSLLLTDTAHDLICMVTKDVSEAGRDVLQKFYTKVIDVDYISYACPPMLTKRQNQMYGGWINHAFTKWQCLSLTNYRKIIYLDADHAVVKNIDHLFGLNAPAVCFGGDGYYDKLVHRDVLTPKMIESFFRYNKILCKAGTVVLRPSLELLRAVLRQLNDKNRYLRTCYFHNGFDEQVLLQAFMEQKMNVTQLSIVYAWNAGSYHRLRKNFEPFVINYYGDLKPWHYDKSGPVKYMDVFIWKYFESCKIDRIIKYTPTVQ</sequence>
<dbReference type="SUPFAM" id="SSF53448">
    <property type="entry name" value="Nucleotide-diphospho-sugar transferases"/>
    <property type="match status" value="1"/>
</dbReference>
<proteinExistence type="predicted"/>
<dbReference type="RefSeq" id="YP_010799679.1">
    <property type="nucleotide sequence ID" value="NC_076682.1"/>
</dbReference>
<dbReference type="GO" id="GO:0016757">
    <property type="term" value="F:glycosyltransferase activity"/>
    <property type="evidence" value="ECO:0007669"/>
    <property type="project" value="InterPro"/>
</dbReference>
<protein>
    <submittedName>
        <fullName evidence="1">P13</fullName>
    </submittedName>
</protein>
<dbReference type="InterPro" id="IPR002495">
    <property type="entry name" value="Glyco_trans_8"/>
</dbReference>
<dbReference type="KEGG" id="vg:80538070"/>
<organism evidence="1 2">
    <name type="scientific">Rachiplusia nu nucleopolyhedrovirus</name>
    <dbReference type="NCBI Taxonomy" id="2605775"/>
    <lineage>
        <taxon>Viruses</taxon>
        <taxon>Viruses incertae sedis</taxon>
        <taxon>Naldaviricetes</taxon>
        <taxon>Lefavirales</taxon>
        <taxon>Baculoviridae</taxon>
        <taxon>Alphabaculovirus</taxon>
        <taxon>Alphabaculovirus ranus</taxon>
    </lineage>
</organism>
<name>A0AAF1DB58_9ABAC</name>
<dbReference type="Gene3D" id="3.90.550.10">
    <property type="entry name" value="Spore Coat Polysaccharide Biosynthesis Protein SpsA, Chain A"/>
    <property type="match status" value="1"/>
</dbReference>
<dbReference type="PANTHER" id="PTHR11183">
    <property type="entry name" value="GLYCOGENIN SUBFAMILY MEMBER"/>
    <property type="match status" value="1"/>
</dbReference>
<gene>
    <name evidence="1" type="primary">p13</name>
</gene>
<evidence type="ECO:0000313" key="1">
    <source>
        <dbReference type="EMBL" id="QEI03686.1"/>
    </source>
</evidence>
<evidence type="ECO:0000313" key="2">
    <source>
        <dbReference type="Proteomes" id="UP000830719"/>
    </source>
</evidence>